<dbReference type="SUPFAM" id="SSF75005">
    <property type="entry name" value="Arabinanase/levansucrase/invertase"/>
    <property type="match status" value="1"/>
</dbReference>
<dbReference type="InterPro" id="IPR013148">
    <property type="entry name" value="Glyco_hydro_32_N"/>
</dbReference>
<evidence type="ECO:0000256" key="4">
    <source>
        <dbReference type="ARBA" id="ARBA00023295"/>
    </source>
</evidence>
<evidence type="ECO:0000259" key="6">
    <source>
        <dbReference type="Pfam" id="PF00251"/>
    </source>
</evidence>
<dbReference type="GO" id="GO:0005975">
    <property type="term" value="P:carbohydrate metabolic process"/>
    <property type="evidence" value="ECO:0007669"/>
    <property type="project" value="InterPro"/>
</dbReference>
<dbReference type="Proteomes" id="UP000460435">
    <property type="component" value="Unassembled WGS sequence"/>
</dbReference>
<dbReference type="Gene3D" id="2.115.10.20">
    <property type="entry name" value="Glycosyl hydrolase domain, family 43"/>
    <property type="match status" value="1"/>
</dbReference>
<dbReference type="Gene3D" id="2.60.120.560">
    <property type="entry name" value="Exo-inulinase, domain 1"/>
    <property type="match status" value="1"/>
</dbReference>
<dbReference type="CDD" id="cd08996">
    <property type="entry name" value="GH32_FFase"/>
    <property type="match status" value="1"/>
</dbReference>
<sequence>MLAPRPRAHLTAPSGWLNDPNGLIHWRGEYHVFYQYNPFSTSWDVPHWGHAVSTDLVTWRQLPIALRPTPGGPDADGCFSGCMVDDGGDGPLAVYTGVRNSDGGEVQSTCLARATDGLRQLVPHRSNPVVAGPPDAEATEGFRDPFVWREDDGWHQLVGSGSRETGGIVYHYRSADLVDWEYAGVFHRGLASLGDPMDTGVMWECPQLVRSADADVLIVSVHDHLDIGRRKVVGFSGRRVGDGFKESGIDLVDHGSAFYAPAVTVDGVGRTLMWGWIQETQSPAGQAQQGWSGALTLPREVWIDETGGLRSRPVAEAAGLRHRVLLDEHVELGSGNRADVLANAGHAWIELTVDLRHADSVELHVLSDPSGRESTTLSYDRVAAELVLDRSTSTLSPEAITVAERAPLTVHDGVLRLDVIVDGSTIEIFAQDRVALTSRCYPALPESTGVAISAPSGSVAADIKIWELRSVI</sequence>
<evidence type="ECO:0000259" key="7">
    <source>
        <dbReference type="Pfam" id="PF08244"/>
    </source>
</evidence>
<comment type="caution">
    <text evidence="8">The sequence shown here is derived from an EMBL/GenBank/DDBJ whole genome shotgun (WGS) entry which is preliminary data.</text>
</comment>
<keyword evidence="3 5" id="KW-0378">Hydrolase</keyword>
<dbReference type="AlphaFoldDB" id="A0A7K3MB95"/>
<evidence type="ECO:0000313" key="8">
    <source>
        <dbReference type="EMBL" id="NDL60591.1"/>
    </source>
</evidence>
<evidence type="ECO:0000313" key="9">
    <source>
        <dbReference type="Proteomes" id="UP000460435"/>
    </source>
</evidence>
<dbReference type="InterPro" id="IPR013189">
    <property type="entry name" value="Glyco_hydro_32_C"/>
</dbReference>
<dbReference type="EC" id="3.2.1.26" evidence="2"/>
<reference evidence="8 9" key="1">
    <citation type="submission" date="2019-11" db="EMBL/GenBank/DDBJ databases">
        <authorList>
            <person name="Li X.-J."/>
            <person name="Feng X.-M."/>
        </authorList>
    </citation>
    <scope>NUCLEOTIDE SEQUENCE [LARGE SCALE GENOMIC DNA]</scope>
    <source>
        <strain evidence="8 9">XMNu-373</strain>
    </source>
</reference>
<dbReference type="InterPro" id="IPR023296">
    <property type="entry name" value="Glyco_hydro_beta-prop_sf"/>
</dbReference>
<feature type="domain" description="Glycosyl hydrolase family 32 C-terminal" evidence="7">
    <location>
        <begin position="339"/>
        <end position="467"/>
    </location>
</feature>
<dbReference type="InterPro" id="IPR001362">
    <property type="entry name" value="Glyco_hydro_32"/>
</dbReference>
<keyword evidence="9" id="KW-1185">Reference proteome</keyword>
<keyword evidence="4 5" id="KW-0326">Glycosidase</keyword>
<dbReference type="InterPro" id="IPR013320">
    <property type="entry name" value="ConA-like_dom_sf"/>
</dbReference>
<dbReference type="GO" id="GO:0004564">
    <property type="term" value="F:beta-fructofuranosidase activity"/>
    <property type="evidence" value="ECO:0007669"/>
    <property type="project" value="UniProtKB-EC"/>
</dbReference>
<dbReference type="PANTHER" id="PTHR43101:SF1">
    <property type="entry name" value="BETA-FRUCTOSIDASE"/>
    <property type="match status" value="1"/>
</dbReference>
<feature type="domain" description="Glycosyl hydrolase family 32 N-terminal" evidence="6">
    <location>
        <begin position="9"/>
        <end position="312"/>
    </location>
</feature>
<evidence type="ECO:0000256" key="5">
    <source>
        <dbReference type="RuleBase" id="RU362110"/>
    </source>
</evidence>
<dbReference type="EMBL" id="WLZY01000013">
    <property type="protein sequence ID" value="NDL60591.1"/>
    <property type="molecule type" value="Genomic_DNA"/>
</dbReference>
<dbReference type="Pfam" id="PF08244">
    <property type="entry name" value="Glyco_hydro_32C"/>
    <property type="match status" value="1"/>
</dbReference>
<dbReference type="Pfam" id="PF00251">
    <property type="entry name" value="Glyco_hydro_32N"/>
    <property type="match status" value="1"/>
</dbReference>
<evidence type="ECO:0000256" key="1">
    <source>
        <dbReference type="ARBA" id="ARBA00009902"/>
    </source>
</evidence>
<dbReference type="InterPro" id="IPR051214">
    <property type="entry name" value="GH32_Enzymes"/>
</dbReference>
<evidence type="ECO:0000256" key="3">
    <source>
        <dbReference type="ARBA" id="ARBA00022801"/>
    </source>
</evidence>
<name>A0A7K3MB95_9ACTN</name>
<gene>
    <name evidence="8" type="ORF">F7O44_26270</name>
</gene>
<protein>
    <recommendedName>
        <fullName evidence="2">beta-fructofuranosidase</fullName>
        <ecNumber evidence="2">3.2.1.26</ecNumber>
    </recommendedName>
</protein>
<dbReference type="RefSeq" id="WP_162453308.1">
    <property type="nucleotide sequence ID" value="NZ_WLZY01000013.1"/>
</dbReference>
<comment type="similarity">
    <text evidence="1 5">Belongs to the glycosyl hydrolase 32 family.</text>
</comment>
<accession>A0A7K3MB95</accession>
<organism evidence="8 9">
    <name type="scientific">Phytoactinopolyspora mesophila</name>
    <dbReference type="NCBI Taxonomy" id="2650750"/>
    <lineage>
        <taxon>Bacteria</taxon>
        <taxon>Bacillati</taxon>
        <taxon>Actinomycetota</taxon>
        <taxon>Actinomycetes</taxon>
        <taxon>Jiangellales</taxon>
        <taxon>Jiangellaceae</taxon>
        <taxon>Phytoactinopolyspora</taxon>
    </lineage>
</organism>
<dbReference type="SMART" id="SM00640">
    <property type="entry name" value="Glyco_32"/>
    <property type="match status" value="1"/>
</dbReference>
<proteinExistence type="inferred from homology"/>
<evidence type="ECO:0000256" key="2">
    <source>
        <dbReference type="ARBA" id="ARBA00012758"/>
    </source>
</evidence>
<dbReference type="SUPFAM" id="SSF49899">
    <property type="entry name" value="Concanavalin A-like lectins/glucanases"/>
    <property type="match status" value="1"/>
</dbReference>
<dbReference type="PANTHER" id="PTHR43101">
    <property type="entry name" value="BETA-FRUCTOSIDASE"/>
    <property type="match status" value="1"/>
</dbReference>